<dbReference type="AlphaFoldDB" id="A0A554LID4"/>
<reference evidence="1 2" key="1">
    <citation type="submission" date="2017-07" db="EMBL/GenBank/DDBJ databases">
        <title>Mechanisms for carbon and nitrogen cycling indicate functional differentiation within the Candidate Phyla Radiation.</title>
        <authorList>
            <person name="Danczak R.E."/>
            <person name="Johnston M.D."/>
            <person name="Kenah C."/>
            <person name="Slattery M."/>
            <person name="Wrighton K.C."/>
            <person name="Wilkins M.J."/>
        </authorList>
    </citation>
    <scope>NUCLEOTIDE SEQUENCE [LARGE SCALE GENOMIC DNA]</scope>
    <source>
        <strain evidence="1">Licking1014_85</strain>
    </source>
</reference>
<accession>A0A554LID4</accession>
<evidence type="ECO:0000313" key="2">
    <source>
        <dbReference type="Proteomes" id="UP000315589"/>
    </source>
</evidence>
<proteinExistence type="predicted"/>
<feature type="non-terminal residue" evidence="1">
    <location>
        <position position="1"/>
    </location>
</feature>
<organism evidence="1 2">
    <name type="scientific">Candidatus Berkelbacteria bacterium Licking1014_85</name>
    <dbReference type="NCBI Taxonomy" id="2017148"/>
    <lineage>
        <taxon>Bacteria</taxon>
        <taxon>Candidatus Berkelbacteria</taxon>
    </lineage>
</organism>
<name>A0A554LID4_9BACT</name>
<comment type="caution">
    <text evidence="1">The sequence shown here is derived from an EMBL/GenBank/DDBJ whole genome shotgun (WGS) entry which is preliminary data.</text>
</comment>
<evidence type="ECO:0000313" key="1">
    <source>
        <dbReference type="EMBL" id="TSC92601.1"/>
    </source>
</evidence>
<dbReference type="EMBL" id="VMGI01000051">
    <property type="protein sequence ID" value="TSC92601.1"/>
    <property type="molecule type" value="Genomic_DNA"/>
</dbReference>
<gene>
    <name evidence="1" type="ORF">CEN91_395</name>
</gene>
<protein>
    <submittedName>
        <fullName evidence="1">Uncharacterized protein</fullName>
    </submittedName>
</protein>
<sequence>RARKIILRNEVALNTLREVLEEVGFESLIEEIARLNALRFRMKEVKEWMRQN</sequence>
<dbReference type="Proteomes" id="UP000315589">
    <property type="component" value="Unassembled WGS sequence"/>
</dbReference>